<dbReference type="EMBL" id="GL378406">
    <property type="protein sequence ID" value="EFJ40834.1"/>
    <property type="molecule type" value="Genomic_DNA"/>
</dbReference>
<evidence type="ECO:0000256" key="1">
    <source>
        <dbReference type="ARBA" id="ARBA00022962"/>
    </source>
</evidence>
<dbReference type="Proteomes" id="UP000001058">
    <property type="component" value="Unassembled WGS sequence"/>
</dbReference>
<protein>
    <recommendedName>
        <fullName evidence="3">CobB/CobQ-like glutamine amidotransferase domain-containing protein</fullName>
    </recommendedName>
</protein>
<dbReference type="SUPFAM" id="SSF53807">
    <property type="entry name" value="Helical backbone' metal receptor"/>
    <property type="match status" value="1"/>
</dbReference>
<dbReference type="KEGG" id="vcn:VOLCADRAFT_107975"/>
<evidence type="ECO:0000259" key="3">
    <source>
        <dbReference type="Pfam" id="PF07685"/>
    </source>
</evidence>
<dbReference type="SUPFAM" id="SSF52317">
    <property type="entry name" value="Class I glutamine amidotransferase-like"/>
    <property type="match status" value="1"/>
</dbReference>
<reference evidence="4 5" key="1">
    <citation type="journal article" date="2010" name="Science">
        <title>Genomic analysis of organismal complexity in the multicellular green alga Volvox carteri.</title>
        <authorList>
            <person name="Prochnik S.E."/>
            <person name="Umen J."/>
            <person name="Nedelcu A.M."/>
            <person name="Hallmann A."/>
            <person name="Miller S.M."/>
            <person name="Nishii I."/>
            <person name="Ferris P."/>
            <person name="Kuo A."/>
            <person name="Mitros T."/>
            <person name="Fritz-Laylin L.K."/>
            <person name="Hellsten U."/>
            <person name="Chapman J."/>
            <person name="Simakov O."/>
            <person name="Rensing S.A."/>
            <person name="Terry A."/>
            <person name="Pangilinan J."/>
            <person name="Kapitonov V."/>
            <person name="Jurka J."/>
            <person name="Salamov A."/>
            <person name="Shapiro H."/>
            <person name="Schmutz J."/>
            <person name="Grimwood J."/>
            <person name="Lindquist E."/>
            <person name="Lucas S."/>
            <person name="Grigoriev I.V."/>
            <person name="Schmitt R."/>
            <person name="Kirk D."/>
            <person name="Rokhsar D.S."/>
        </authorList>
    </citation>
    <scope>NUCLEOTIDE SEQUENCE [LARGE SCALE GENOMIC DNA]</scope>
    <source>
        <strain evidence="5">f. Nagariensis / Eve</strain>
    </source>
</reference>
<feature type="region of interest" description="Disordered" evidence="2">
    <location>
        <begin position="412"/>
        <end position="449"/>
    </location>
</feature>
<evidence type="ECO:0000313" key="5">
    <source>
        <dbReference type="Proteomes" id="UP000001058"/>
    </source>
</evidence>
<dbReference type="RefSeq" id="XP_002958103.1">
    <property type="nucleotide sequence ID" value="XM_002958057.1"/>
</dbReference>
<dbReference type="eggNOG" id="ENOG502RP77">
    <property type="taxonomic scope" value="Eukaryota"/>
</dbReference>
<keyword evidence="1" id="KW-0315">Glutamine amidotransferase</keyword>
<name>D8UHJ1_VOLCA</name>
<feature type="region of interest" description="Disordered" evidence="2">
    <location>
        <begin position="682"/>
        <end position="749"/>
    </location>
</feature>
<sequence>MGFFTAGLGSICEAYYCLGGSWCVIDPVALAVDKSACTFPVAQALPMPQKSLHNPAGELGRRQHGNACNVDAFLLGPGTTLESHLAQYCSGEGLLLVSLEPSPQSLPRTGVVLLVWQPQVPQDIVQACSALPPCLTDGTSIRGLLLVDASPSLTLSVTHKALESAGLHILSRKPTVVATRTAQAPQAAMQALQQLSDALPPPLAPTGWSLTPGSVRIAVARDDAFAPCFHENLTLLNQSGAQLLFFSPLYDAALPAGATCLYLSSGPLEPERWQQLAANRALLGAVRAFCDAGGMVLAEGAGLLYLSRTIDLNEDEGSSKTCVHDMAGVLPFKARLLADAQTASVQVLVTAGNPLLPEGSRPRGYLSAQASIVIVEERQLHNLFLGATGELSAGKAVGPQLNTTYEVTVIPEEPQSRTADGSLVSAAGPGANGSRKDGKEGGTALPPPSLEGYTLHNNVLASSCLLFLPSEPGLALHWLQRCTCLDPAALAAGMAQHVSGSMAAASAAGIAATAKKVHLQSALGSAACSRAGSRRQSIHDVSALPAAYASNGGISAGSSCGMLAGLEGWGAHLHQHHAHHLNSISQQQHQYHHLQGTQCHQPQAAKPLSAAGCLGYGQGSAACGGNGCEGLCPSPLTRLSSNTSSATGASHLGLVAPARRSLCGVDGRLPLVAPPHESVPGCARGLDLQSASPHTTPFPQKQQSRASPVPWARQDSIVEGPRVAQEDGLAAQQEQAEHHHHNNQRTSSGMQLTASANVAPRDATQHNLNVPDKRGTASAVNAPISEPGSPQCPREATCAATGCGGDLKCTWAMERGDGIERARGSSTALGPTDLPVVLQPGVHHSVSGGSFPGCGPVGSSTCSLSDLAHQQRPHNRCRVEDLAVTGPTCGPGYVGWATGMGPTAGVGAAGPGLVPAGVRHGSVMMLGHLGTAAAVGHNGVVCCAPGACEALVAMGLASRLIGIGSNCDHPPDVCTSRRVVLGWVPQDEAPQGAAARGIRVVMPGGATMGPVVSGASLSLGLGGGGGGASRSGRTSVDRCGAVRCGRALLVDELALRQEPPSVLVLPDPAELSEGELEQLEQALVETGLVNPSGSSSSTCRVLHTSCRTLVDVMDLIMELGAALDEPQAASLLLERLQTRIRRVVAAAAAAGSPARLPPSSVTPVVGASPAAPLTPRWPRVLVLQSLQPLVEPGRWVPEMLAMAGATSCMTQAGGPDVALSWQDIRERAAPDVLVILTSPGEGVAGDARGGGGGSSGGPSSALHDQLAALAAQPGWWCLPAVRVSQVYLMQPSYCVRPGPRLVDGLELLARLLIPGQYSSSRKVPAGAVMRLSLAAGQRCRATLLPSYFVPITFN</sequence>
<dbReference type="GeneID" id="9623227"/>
<dbReference type="PANTHER" id="PTHR42860">
    <property type="entry name" value="VITAMIN B12-BINDING PROTEIN"/>
    <property type="match status" value="1"/>
</dbReference>
<dbReference type="InterPro" id="IPR029062">
    <property type="entry name" value="Class_I_gatase-like"/>
</dbReference>
<dbReference type="Pfam" id="PF07685">
    <property type="entry name" value="GATase_3"/>
    <property type="match status" value="1"/>
</dbReference>
<evidence type="ECO:0000313" key="4">
    <source>
        <dbReference type="EMBL" id="EFJ40834.1"/>
    </source>
</evidence>
<dbReference type="PROSITE" id="PS51274">
    <property type="entry name" value="GATASE_COBBQ"/>
    <property type="match status" value="1"/>
</dbReference>
<dbReference type="Gene3D" id="3.40.50.1980">
    <property type="entry name" value="Nitrogenase molybdenum iron protein domain"/>
    <property type="match status" value="2"/>
</dbReference>
<dbReference type="PANTHER" id="PTHR42860:SF1">
    <property type="entry name" value="VITAMIN B12-BINDING PROTEIN"/>
    <property type="match status" value="1"/>
</dbReference>
<gene>
    <name evidence="4" type="ORF">VOLCADRAFT_107975</name>
</gene>
<accession>D8UHJ1</accession>
<dbReference type="InParanoid" id="D8UHJ1"/>
<keyword evidence="5" id="KW-1185">Reference proteome</keyword>
<dbReference type="GO" id="GO:0003824">
    <property type="term" value="F:catalytic activity"/>
    <property type="evidence" value="ECO:0007669"/>
    <property type="project" value="InterPro"/>
</dbReference>
<feature type="region of interest" description="Disordered" evidence="2">
    <location>
        <begin position="765"/>
        <end position="794"/>
    </location>
</feature>
<dbReference type="InterPro" id="IPR051030">
    <property type="entry name" value="Vitamin_B12-ABC_binding"/>
</dbReference>
<organism evidence="5">
    <name type="scientific">Volvox carteri f. nagariensis</name>
    <dbReference type="NCBI Taxonomy" id="3068"/>
    <lineage>
        <taxon>Eukaryota</taxon>
        <taxon>Viridiplantae</taxon>
        <taxon>Chlorophyta</taxon>
        <taxon>core chlorophytes</taxon>
        <taxon>Chlorophyceae</taxon>
        <taxon>CS clade</taxon>
        <taxon>Chlamydomonadales</taxon>
        <taxon>Volvocaceae</taxon>
        <taxon>Volvox</taxon>
    </lineage>
</organism>
<evidence type="ECO:0000256" key="2">
    <source>
        <dbReference type="SAM" id="MobiDB-lite"/>
    </source>
</evidence>
<dbReference type="STRING" id="3068.D8UHJ1"/>
<dbReference type="InterPro" id="IPR011698">
    <property type="entry name" value="GATase_3"/>
</dbReference>
<feature type="domain" description="CobB/CobQ-like glutamine amidotransferase" evidence="3">
    <location>
        <begin position="216"/>
        <end position="365"/>
    </location>
</feature>
<dbReference type="OrthoDB" id="549173at2759"/>
<feature type="compositionally biased region" description="Polar residues" evidence="2">
    <location>
        <begin position="689"/>
        <end position="706"/>
    </location>
</feature>
<proteinExistence type="predicted"/>